<evidence type="ECO:0000256" key="16">
    <source>
        <dbReference type="SAM" id="Phobius"/>
    </source>
</evidence>
<dbReference type="AlphaFoldDB" id="A0A086LBR5"/>
<keyword evidence="9 14" id="KW-0863">Zinc-finger</keyword>
<dbReference type="InterPro" id="IPR021319">
    <property type="entry name" value="DUF2921"/>
</dbReference>
<feature type="region of interest" description="Disordered" evidence="15">
    <location>
        <begin position="1"/>
        <end position="39"/>
    </location>
</feature>
<feature type="compositionally biased region" description="Polar residues" evidence="15">
    <location>
        <begin position="371"/>
        <end position="383"/>
    </location>
</feature>
<proteinExistence type="predicted"/>
<dbReference type="SUPFAM" id="SSF57850">
    <property type="entry name" value="RING/U-box"/>
    <property type="match status" value="1"/>
</dbReference>
<evidence type="ECO:0000313" key="19">
    <source>
        <dbReference type="Proteomes" id="UP000028838"/>
    </source>
</evidence>
<evidence type="ECO:0000256" key="1">
    <source>
        <dbReference type="ARBA" id="ARBA00000900"/>
    </source>
</evidence>
<feature type="transmembrane region" description="Helical" evidence="16">
    <location>
        <begin position="471"/>
        <end position="491"/>
    </location>
</feature>
<comment type="catalytic activity">
    <reaction evidence="1">
        <text>S-ubiquitinyl-[E2 ubiquitin-conjugating enzyme]-L-cysteine + [acceptor protein]-L-lysine = [E2 ubiquitin-conjugating enzyme]-L-cysteine + N(6)-ubiquitinyl-[acceptor protein]-L-lysine.</text>
        <dbReference type="EC" id="2.3.2.27"/>
    </reaction>
</comment>
<evidence type="ECO:0000256" key="15">
    <source>
        <dbReference type="SAM" id="MobiDB-lite"/>
    </source>
</evidence>
<evidence type="ECO:0000256" key="4">
    <source>
        <dbReference type="ARBA" id="ARBA00012483"/>
    </source>
</evidence>
<feature type="compositionally biased region" description="Low complexity" evidence="15">
    <location>
        <begin position="104"/>
        <end position="113"/>
    </location>
</feature>
<organism evidence="18 19">
    <name type="scientific">Toxoplasma gondii FOU</name>
    <dbReference type="NCBI Taxonomy" id="943167"/>
    <lineage>
        <taxon>Eukaryota</taxon>
        <taxon>Sar</taxon>
        <taxon>Alveolata</taxon>
        <taxon>Apicomplexa</taxon>
        <taxon>Conoidasida</taxon>
        <taxon>Coccidia</taxon>
        <taxon>Eucoccidiorida</taxon>
        <taxon>Eimeriorina</taxon>
        <taxon>Sarcocystidae</taxon>
        <taxon>Toxoplasma</taxon>
    </lineage>
</organism>
<dbReference type="EMBL" id="AEYH02000677">
    <property type="protein sequence ID" value="KFG54083.1"/>
    <property type="molecule type" value="Genomic_DNA"/>
</dbReference>
<feature type="compositionally biased region" description="Polar residues" evidence="15">
    <location>
        <begin position="87"/>
        <end position="99"/>
    </location>
</feature>
<keyword evidence="10" id="KW-0833">Ubl conjugation pathway</keyword>
<keyword evidence="13 16" id="KW-0472">Membrane</keyword>
<feature type="transmembrane region" description="Helical" evidence="16">
    <location>
        <begin position="651"/>
        <end position="674"/>
    </location>
</feature>
<evidence type="ECO:0000256" key="9">
    <source>
        <dbReference type="ARBA" id="ARBA00022771"/>
    </source>
</evidence>
<keyword evidence="12 16" id="KW-1133">Transmembrane helix</keyword>
<dbReference type="Proteomes" id="UP000028838">
    <property type="component" value="Unassembled WGS sequence"/>
</dbReference>
<dbReference type="InterPro" id="IPR001841">
    <property type="entry name" value="Znf_RING"/>
</dbReference>
<feature type="region of interest" description="Disordered" evidence="15">
    <location>
        <begin position="87"/>
        <end position="113"/>
    </location>
</feature>
<evidence type="ECO:0000259" key="17">
    <source>
        <dbReference type="PROSITE" id="PS50089"/>
    </source>
</evidence>
<comment type="subcellular location">
    <subcellularLocation>
        <location evidence="2">Endomembrane system</location>
        <topology evidence="2">Multi-pass membrane protein</topology>
    </subcellularLocation>
</comment>
<dbReference type="GO" id="GO:0008270">
    <property type="term" value="F:zinc ion binding"/>
    <property type="evidence" value="ECO:0007669"/>
    <property type="project" value="UniProtKB-KW"/>
</dbReference>
<evidence type="ECO:0000256" key="5">
    <source>
        <dbReference type="ARBA" id="ARBA00022679"/>
    </source>
</evidence>
<reference evidence="18 19" key="1">
    <citation type="submission" date="2014-07" db="EMBL/GenBank/DDBJ databases">
        <authorList>
            <person name="Sibley D."/>
            <person name="Venepally P."/>
            <person name="Karamycheva S."/>
            <person name="Hadjithomas M."/>
            <person name="Khan A."/>
            <person name="Brunk B."/>
            <person name="Roos D."/>
            <person name="Caler E."/>
            <person name="Lorenzi H."/>
        </authorList>
    </citation>
    <scope>NUCLEOTIDE SEQUENCE [LARGE SCALE GENOMIC DNA]</scope>
    <source>
        <strain evidence="18 19">FOU</strain>
    </source>
</reference>
<feature type="transmembrane region" description="Helical" evidence="16">
    <location>
        <begin position="686"/>
        <end position="705"/>
    </location>
</feature>
<comment type="caution">
    <text evidence="18">The sequence shown here is derived from an EMBL/GenBank/DDBJ whole genome shotgun (WGS) entry which is preliminary data.</text>
</comment>
<dbReference type="Pfam" id="PF11145">
    <property type="entry name" value="DUF2921"/>
    <property type="match status" value="1"/>
</dbReference>
<dbReference type="InterPro" id="IPR013083">
    <property type="entry name" value="Znf_RING/FYVE/PHD"/>
</dbReference>
<keyword evidence="7" id="KW-0479">Metal-binding</keyword>
<sequence length="794" mass="86905">MHLPFSNGGGGDGQRPSPSGQGGGNSGRTSTAGEGGGARNWLRRGAEALPGPPGQEERSSAACIAFSLSILLILFLFNLDTIVDSSGTPSPRTSVSQQRGGDGSSSSNSNSMSAYYAANKREQSPLRVGMDRTKRYSLQFNSEFFFFVFDPVDLNGTTPVQLTSEDLRQRNSHMSGNDFSTAFPYSTRSLSLLTSGPATVHLYTTRTIFQSVRMALLRIHLNVGAAFSSAPFTFPYGFFDAVSSLFVDRDLYLTGVDLRDVPKANFQGSSLASKLPVARGLSLSSGSPDATWCTYTASLKLNFEPGLGKSAREADESSVSELSQRAAQNSDAAASVAAAASGPPRRLYAPGASVVESPVFGTPPSRHREGSSASQQEGATHSGTLPPGVAVASDFSSDGRRVPSNSSSDSWVTDKPTFEEGSSEVESLNGEDDAGDERPRVGNEPQGDLVGELVSSDCGFYIYFRAWEIDYIALASHITSVTLVFNVKTLLEMRLFWKQMQHTEGIGGLGSTSSQALLQRVSVMGLAWQAALDIFEVVAMFRVAMNLQIMMAYFSILIMFKAILFGALEVRYLLMVWNASHQSNPQDLDSTGRALAHFYRNFYGSLAFLVLFLYYVFPVFPPVCVVLYFVWLPQIAWDVWRGQRNSMDLQFVVGISICRLVLPTYLFGCPVSLFQEFFVGVTLPNYPILVCIIVIMTLQVLLMLAQRRFGSRFFVPLDHLPHVYNYHRPLPASLSNDAEEGLPECAICMNPIARKSRHRSITPCDHLFHDKCLQQWMEVKMECPNCRGALPPFP</sequence>
<accession>A0A086LBR5</accession>
<evidence type="ECO:0000256" key="7">
    <source>
        <dbReference type="ARBA" id="ARBA00022723"/>
    </source>
</evidence>
<evidence type="ECO:0000256" key="14">
    <source>
        <dbReference type="PROSITE-ProRule" id="PRU00175"/>
    </source>
</evidence>
<dbReference type="InterPro" id="IPR050731">
    <property type="entry name" value="HRD1_E3_ubiq-ligases"/>
</dbReference>
<comment type="pathway">
    <text evidence="3">Protein modification; protein ubiquitination.</text>
</comment>
<keyword evidence="11" id="KW-0862">Zinc</keyword>
<dbReference type="OrthoDB" id="9984778at2759"/>
<dbReference type="GO" id="GO:0043161">
    <property type="term" value="P:proteasome-mediated ubiquitin-dependent protein catabolic process"/>
    <property type="evidence" value="ECO:0007669"/>
    <property type="project" value="TreeGrafter"/>
</dbReference>
<evidence type="ECO:0000313" key="18">
    <source>
        <dbReference type="EMBL" id="KFG54083.1"/>
    </source>
</evidence>
<evidence type="ECO:0000256" key="12">
    <source>
        <dbReference type="ARBA" id="ARBA00022989"/>
    </source>
</evidence>
<gene>
    <name evidence="18" type="ORF">TGFOU_248450</name>
</gene>
<dbReference type="GO" id="GO:0061630">
    <property type="term" value="F:ubiquitin protein ligase activity"/>
    <property type="evidence" value="ECO:0007669"/>
    <property type="project" value="UniProtKB-EC"/>
</dbReference>
<feature type="domain" description="RING-type" evidence="17">
    <location>
        <begin position="745"/>
        <end position="787"/>
    </location>
</feature>
<dbReference type="Pfam" id="PF13639">
    <property type="entry name" value="zf-RING_2"/>
    <property type="match status" value="1"/>
</dbReference>
<name>A0A086LBR5_TOXGO</name>
<dbReference type="GO" id="GO:0012505">
    <property type="term" value="C:endomembrane system"/>
    <property type="evidence" value="ECO:0007669"/>
    <property type="project" value="UniProtKB-SubCell"/>
</dbReference>
<evidence type="ECO:0000256" key="8">
    <source>
        <dbReference type="ARBA" id="ARBA00022729"/>
    </source>
</evidence>
<evidence type="ECO:0000256" key="6">
    <source>
        <dbReference type="ARBA" id="ARBA00022692"/>
    </source>
</evidence>
<dbReference type="VEuPathDB" id="ToxoDB:TGFOU_248450"/>
<protein>
    <recommendedName>
        <fullName evidence="4">RING-type E3 ubiquitin transferase</fullName>
        <ecNumber evidence="4">2.3.2.27</ecNumber>
    </recommendedName>
</protein>
<keyword evidence="6 16" id="KW-0812">Transmembrane</keyword>
<evidence type="ECO:0000256" key="11">
    <source>
        <dbReference type="ARBA" id="ARBA00022833"/>
    </source>
</evidence>
<feature type="transmembrane region" description="Helical" evidence="16">
    <location>
        <begin position="550"/>
        <end position="568"/>
    </location>
</feature>
<dbReference type="Gene3D" id="3.30.40.10">
    <property type="entry name" value="Zinc/RING finger domain, C3HC4 (zinc finger)"/>
    <property type="match status" value="1"/>
</dbReference>
<dbReference type="SMART" id="SM00184">
    <property type="entry name" value="RING"/>
    <property type="match status" value="1"/>
</dbReference>
<evidence type="ECO:0000256" key="13">
    <source>
        <dbReference type="ARBA" id="ARBA00023136"/>
    </source>
</evidence>
<evidence type="ECO:0000256" key="3">
    <source>
        <dbReference type="ARBA" id="ARBA00004906"/>
    </source>
</evidence>
<keyword evidence="5" id="KW-0808">Transferase</keyword>
<evidence type="ECO:0000256" key="10">
    <source>
        <dbReference type="ARBA" id="ARBA00022786"/>
    </source>
</evidence>
<evidence type="ECO:0000256" key="2">
    <source>
        <dbReference type="ARBA" id="ARBA00004127"/>
    </source>
</evidence>
<feature type="region of interest" description="Disordered" evidence="15">
    <location>
        <begin position="355"/>
        <end position="448"/>
    </location>
</feature>
<feature type="transmembrane region" description="Helical" evidence="16">
    <location>
        <begin position="606"/>
        <end position="631"/>
    </location>
</feature>
<dbReference type="PROSITE" id="PS50089">
    <property type="entry name" value="ZF_RING_2"/>
    <property type="match status" value="1"/>
</dbReference>
<dbReference type="PANTHER" id="PTHR22763">
    <property type="entry name" value="RING ZINC FINGER PROTEIN"/>
    <property type="match status" value="1"/>
</dbReference>
<dbReference type="PANTHER" id="PTHR22763:SF162">
    <property type="entry name" value="TRANSMEMBRANE E3 UBIQUITIN-PROTEIN LIGASE 1"/>
    <property type="match status" value="1"/>
</dbReference>
<keyword evidence="8" id="KW-0732">Signal</keyword>
<dbReference type="EC" id="2.3.2.27" evidence="4"/>